<protein>
    <submittedName>
        <fullName evidence="1">Uncharacterized protein</fullName>
    </submittedName>
</protein>
<dbReference type="RefSeq" id="WP_277532496.1">
    <property type="nucleotide sequence ID" value="NZ_JAPDIA010000003.1"/>
</dbReference>
<proteinExistence type="predicted"/>
<evidence type="ECO:0000313" key="2">
    <source>
        <dbReference type="Proteomes" id="UP001153404"/>
    </source>
</evidence>
<accession>A0A9X4KTA8</accession>
<evidence type="ECO:0000313" key="1">
    <source>
        <dbReference type="EMBL" id="MDG0810585.1"/>
    </source>
</evidence>
<organism evidence="1 2">
    <name type="scientific">Cohnella rhizosphaerae</name>
    <dbReference type="NCBI Taxonomy" id="1457232"/>
    <lineage>
        <taxon>Bacteria</taxon>
        <taxon>Bacillati</taxon>
        <taxon>Bacillota</taxon>
        <taxon>Bacilli</taxon>
        <taxon>Bacillales</taxon>
        <taxon>Paenibacillaceae</taxon>
        <taxon>Cohnella</taxon>
    </lineage>
</organism>
<sequence>MDEKRENNQITLAYEVSGARIFDQVQHIWLEDGKGNRYDKENGTIRREDGNRYQVTFSNIGDVDALYVCTYQLNVHYLKELEVTVNMAK</sequence>
<keyword evidence="2" id="KW-1185">Reference proteome</keyword>
<gene>
    <name evidence="1" type="ORF">OMP40_15350</name>
</gene>
<dbReference type="AlphaFoldDB" id="A0A9X4KTA8"/>
<reference evidence="1" key="1">
    <citation type="submission" date="2022-10" db="EMBL/GenBank/DDBJ databases">
        <title>Comparative genomic analysis of Cohnella hashimotonis sp. nov., isolated from the International Space Station.</title>
        <authorList>
            <person name="Simpson A."/>
            <person name="Venkateswaran K."/>
        </authorList>
    </citation>
    <scope>NUCLEOTIDE SEQUENCE</scope>
    <source>
        <strain evidence="1">DSM 28161</strain>
    </source>
</reference>
<dbReference type="EMBL" id="JAPDIA010000003">
    <property type="protein sequence ID" value="MDG0810585.1"/>
    <property type="molecule type" value="Genomic_DNA"/>
</dbReference>
<comment type="caution">
    <text evidence="1">The sequence shown here is derived from an EMBL/GenBank/DDBJ whole genome shotgun (WGS) entry which is preliminary data.</text>
</comment>
<dbReference type="Proteomes" id="UP001153404">
    <property type="component" value="Unassembled WGS sequence"/>
</dbReference>
<name>A0A9X4KTA8_9BACL</name>